<dbReference type="Gene3D" id="3.90.226.10">
    <property type="entry name" value="2-enoyl-CoA Hydratase, Chain A, domain 1"/>
    <property type="match status" value="1"/>
</dbReference>
<name>A0ABW4DWU0_9RHOB</name>
<comment type="caution">
    <text evidence="2">The sequence shown here is derived from an EMBL/GenBank/DDBJ whole genome shotgun (WGS) entry which is preliminary data.</text>
</comment>
<evidence type="ECO:0000256" key="1">
    <source>
        <dbReference type="ARBA" id="ARBA00005254"/>
    </source>
</evidence>
<dbReference type="CDD" id="cd06558">
    <property type="entry name" value="crotonase-like"/>
    <property type="match status" value="1"/>
</dbReference>
<dbReference type="InterPro" id="IPR051683">
    <property type="entry name" value="Enoyl-CoA_Hydratase/Isomerase"/>
</dbReference>
<comment type="similarity">
    <text evidence="1">Belongs to the enoyl-CoA hydratase/isomerase family.</text>
</comment>
<evidence type="ECO:0000313" key="2">
    <source>
        <dbReference type="EMBL" id="MFD1481664.1"/>
    </source>
</evidence>
<dbReference type="InterPro" id="IPR014748">
    <property type="entry name" value="Enoyl-CoA_hydra_C"/>
</dbReference>
<dbReference type="SUPFAM" id="SSF52096">
    <property type="entry name" value="ClpP/crotonase"/>
    <property type="match status" value="1"/>
</dbReference>
<gene>
    <name evidence="2" type="ORF">ACFQ5P_10185</name>
</gene>
<accession>A0ABW4DWU0</accession>
<protein>
    <submittedName>
        <fullName evidence="2">Crotonase/enoyl-CoA hydratase family protein</fullName>
    </submittedName>
</protein>
<reference evidence="3" key="1">
    <citation type="journal article" date="2019" name="Int. J. Syst. Evol. Microbiol.">
        <title>The Global Catalogue of Microorganisms (GCM) 10K type strain sequencing project: providing services to taxonomists for standard genome sequencing and annotation.</title>
        <authorList>
            <consortium name="The Broad Institute Genomics Platform"/>
            <consortium name="The Broad Institute Genome Sequencing Center for Infectious Disease"/>
            <person name="Wu L."/>
            <person name="Ma J."/>
        </authorList>
    </citation>
    <scope>NUCLEOTIDE SEQUENCE [LARGE SCALE GENOMIC DNA]</scope>
    <source>
        <strain evidence="3">CCM 8875</strain>
    </source>
</reference>
<organism evidence="2 3">
    <name type="scientific">Paracoccus nototheniae</name>
    <dbReference type="NCBI Taxonomy" id="2489002"/>
    <lineage>
        <taxon>Bacteria</taxon>
        <taxon>Pseudomonadati</taxon>
        <taxon>Pseudomonadota</taxon>
        <taxon>Alphaproteobacteria</taxon>
        <taxon>Rhodobacterales</taxon>
        <taxon>Paracoccaceae</taxon>
        <taxon>Paracoccus</taxon>
    </lineage>
</organism>
<evidence type="ECO:0000313" key="3">
    <source>
        <dbReference type="Proteomes" id="UP001597302"/>
    </source>
</evidence>
<dbReference type="EMBL" id="JBHTOQ010000022">
    <property type="protein sequence ID" value="MFD1481664.1"/>
    <property type="molecule type" value="Genomic_DNA"/>
</dbReference>
<proteinExistence type="inferred from homology"/>
<keyword evidence="3" id="KW-1185">Reference proteome</keyword>
<dbReference type="RefSeq" id="WP_131572962.1">
    <property type="nucleotide sequence ID" value="NZ_CBCSAJ010000026.1"/>
</dbReference>
<dbReference type="InterPro" id="IPR029045">
    <property type="entry name" value="ClpP/crotonase-like_dom_sf"/>
</dbReference>
<dbReference type="PANTHER" id="PTHR42964">
    <property type="entry name" value="ENOYL-COA HYDRATASE"/>
    <property type="match status" value="1"/>
</dbReference>
<dbReference type="InterPro" id="IPR001753">
    <property type="entry name" value="Enoyl-CoA_hydra/iso"/>
</dbReference>
<dbReference type="PANTHER" id="PTHR42964:SF1">
    <property type="entry name" value="POLYKETIDE BIOSYNTHESIS ENOYL-COA HYDRATASE PKSH-RELATED"/>
    <property type="match status" value="1"/>
</dbReference>
<dbReference type="Gene3D" id="1.10.12.10">
    <property type="entry name" value="Lyase 2-enoyl-coa Hydratase, Chain A, domain 2"/>
    <property type="match status" value="1"/>
</dbReference>
<dbReference type="Pfam" id="PF00378">
    <property type="entry name" value="ECH_1"/>
    <property type="match status" value="1"/>
</dbReference>
<dbReference type="Proteomes" id="UP001597302">
    <property type="component" value="Unassembled WGS sequence"/>
</dbReference>
<dbReference type="NCBIfam" id="NF005675">
    <property type="entry name" value="PRK07468.1"/>
    <property type="match status" value="1"/>
</dbReference>
<sequence length="265" mass="28031">MPDKISPKTIRIETDARGVATLWLARPDKHNALSRQMIDELTRAAATLGADRDIRVVVLAAQGASFCAGGDLGWMRQQMQADEATRREGARALAGMLSALNTLPKPLIARVQGNAFGGGVGMMAVSDIAIAASGAKFGLTEVRLGLIPATIGPYVLARMGEPAARRVFFSARIFDAAEAVQLNLAARTTAPEDLDAAIEAEIAPFLQVAPGAIAAAKAQCRALGPRIDAAMIEDSIDRLVTVWNGAEAAEGIAAFFDKRKPHWHP</sequence>